<feature type="domain" description="Endonuclease/exonuclease/phosphatase" evidence="2">
    <location>
        <begin position="41"/>
        <end position="320"/>
    </location>
</feature>
<dbReference type="Proteomes" id="UP000003822">
    <property type="component" value="Unassembled WGS sequence"/>
</dbReference>
<feature type="region of interest" description="Disordered" evidence="1">
    <location>
        <begin position="284"/>
        <end position="304"/>
    </location>
</feature>
<accession>G9PFQ0</accession>
<dbReference type="InterPro" id="IPR036691">
    <property type="entry name" value="Endo/exonu/phosph_ase_sf"/>
</dbReference>
<evidence type="ECO:0000256" key="1">
    <source>
        <dbReference type="SAM" id="MobiDB-lite"/>
    </source>
</evidence>
<protein>
    <recommendedName>
        <fullName evidence="2">Endonuclease/exonuclease/phosphatase domain-containing protein</fullName>
    </recommendedName>
</protein>
<dbReference type="PANTHER" id="PTHR14859:SF1">
    <property type="entry name" value="PGAP2-INTERACTING PROTEIN"/>
    <property type="match status" value="1"/>
</dbReference>
<evidence type="ECO:0000313" key="4">
    <source>
        <dbReference type="Proteomes" id="UP000003822"/>
    </source>
</evidence>
<dbReference type="RefSeq" id="WP_005986283.1">
    <property type="nucleotide sequence ID" value="NZ_JH470338.1"/>
</dbReference>
<dbReference type="eggNOG" id="COG3568">
    <property type="taxonomic scope" value="Bacteria"/>
</dbReference>
<dbReference type="EMBL" id="ACRN01000006">
    <property type="protein sequence ID" value="EHM88235.1"/>
    <property type="molecule type" value="Genomic_DNA"/>
</dbReference>
<comment type="caution">
    <text evidence="3">The sequence shown here is derived from an EMBL/GenBank/DDBJ whole genome shotgun (WGS) entry which is preliminary data.</text>
</comment>
<dbReference type="GO" id="GO:0006506">
    <property type="term" value="P:GPI anchor biosynthetic process"/>
    <property type="evidence" value="ECO:0007669"/>
    <property type="project" value="TreeGrafter"/>
</dbReference>
<name>G9PFQ0_9ACTO</name>
<dbReference type="Pfam" id="PF03372">
    <property type="entry name" value="Exo_endo_phos"/>
    <property type="match status" value="1"/>
</dbReference>
<organism evidence="3 4">
    <name type="scientific">Actinomyces graevenitzii C83</name>
    <dbReference type="NCBI Taxonomy" id="435830"/>
    <lineage>
        <taxon>Bacteria</taxon>
        <taxon>Bacillati</taxon>
        <taxon>Actinomycetota</taxon>
        <taxon>Actinomycetes</taxon>
        <taxon>Actinomycetales</taxon>
        <taxon>Actinomycetaceae</taxon>
        <taxon>Actinomyces</taxon>
    </lineage>
</organism>
<reference evidence="3 4" key="1">
    <citation type="submission" date="2011-10" db="EMBL/GenBank/DDBJ databases">
        <title>The Genome Sequence of Actinomyces graevenitzii C83.</title>
        <authorList>
            <consortium name="The Broad Institute Genome Sequencing Platform"/>
            <consortium name="The Broad Institute Genome Sequencing Center for Infectious Disease"/>
            <person name="Earl A."/>
            <person name="Ward D."/>
            <person name="Feldgarden M."/>
            <person name="Gevers D."/>
            <person name="Sibley C.D."/>
            <person name="Field T.R."/>
            <person name="Grinwis M."/>
            <person name="Eshaghurshan C.S."/>
            <person name="Surette M.G."/>
            <person name="Young S.K."/>
            <person name="Zeng Q."/>
            <person name="Gargeya S."/>
            <person name="Fitzgerald M."/>
            <person name="Haas B."/>
            <person name="Abouelleil A."/>
            <person name="Alvarado L."/>
            <person name="Arachchi H.M."/>
            <person name="Berlin A."/>
            <person name="Brown A."/>
            <person name="Chapman S.B."/>
            <person name="Chen Z."/>
            <person name="Dunbar C."/>
            <person name="Freedman E."/>
            <person name="Gearin G."/>
            <person name="Goldberg J."/>
            <person name="Griggs A."/>
            <person name="Gujja S."/>
            <person name="Heiman D."/>
            <person name="Howarth C."/>
            <person name="Larson L."/>
            <person name="Lui A."/>
            <person name="MacDonald P.J.P."/>
            <person name="Montmayeur A."/>
            <person name="Murphy C."/>
            <person name="Neiman D."/>
            <person name="Pearson M."/>
            <person name="Priest M."/>
            <person name="Roberts A."/>
            <person name="Saif S."/>
            <person name="Shea T."/>
            <person name="Shenoy N."/>
            <person name="Sisk P."/>
            <person name="Stolte C."/>
            <person name="Sykes S."/>
            <person name="Wortman J."/>
            <person name="Nusbaum C."/>
            <person name="Birren B."/>
        </authorList>
    </citation>
    <scope>NUCLEOTIDE SEQUENCE [LARGE SCALE GENOMIC DNA]</scope>
    <source>
        <strain evidence="3 4">C83</strain>
    </source>
</reference>
<dbReference type="GO" id="GO:0003824">
    <property type="term" value="F:catalytic activity"/>
    <property type="evidence" value="ECO:0007669"/>
    <property type="project" value="InterPro"/>
</dbReference>
<dbReference type="AlphaFoldDB" id="G9PFQ0"/>
<dbReference type="Gene3D" id="3.60.10.10">
    <property type="entry name" value="Endonuclease/exonuclease/phosphatase"/>
    <property type="match status" value="1"/>
</dbReference>
<evidence type="ECO:0000313" key="3">
    <source>
        <dbReference type="EMBL" id="EHM88235.1"/>
    </source>
</evidence>
<dbReference type="InterPro" id="IPR051916">
    <property type="entry name" value="GPI-anchor_lipid_remodeler"/>
</dbReference>
<dbReference type="HOGENOM" id="CLU_060500_2_0_11"/>
<dbReference type="PANTHER" id="PTHR14859">
    <property type="entry name" value="CALCOFLUOR WHITE HYPERSENSITIVE PROTEIN PRECURSOR"/>
    <property type="match status" value="1"/>
</dbReference>
<dbReference type="OrthoDB" id="155529at2"/>
<sequence>MITKLRLASANLQYGRANDTATLAEVASGQPYSPQVARQLYSQVAQQLGELNADVVLLQEVDLHQNRSGRVDLAGLLSEQAGYPYWRFAATYAGGVDRLRHRPRRSQVRTFGDDPLRVLEPLAPLRGFGNAILSRLPVQAWRVERLGRGVPTIVRREGGKLPYALFTASTRLMLAATLADGVGQEPLNVASVHLATHPTTARRQLAHAWWKLAGLPGAHILGGDMNMDDAALARIGVGRQLGQGVTFPSAAPSRRIDHFLTDALPPLGAASQAAAAASGASAQGVSAAPSQGTPASGAPAGGPSAQVVDSGTFKLAISDHLVTWVDLEF</sequence>
<dbReference type="SUPFAM" id="SSF56219">
    <property type="entry name" value="DNase I-like"/>
    <property type="match status" value="1"/>
</dbReference>
<dbReference type="PATRIC" id="fig|435830.3.peg.1039"/>
<proteinExistence type="predicted"/>
<dbReference type="STRING" id="435830.HMPREF0045_01074"/>
<dbReference type="GO" id="GO:0016020">
    <property type="term" value="C:membrane"/>
    <property type="evidence" value="ECO:0007669"/>
    <property type="project" value="GOC"/>
</dbReference>
<keyword evidence="4" id="KW-1185">Reference proteome</keyword>
<gene>
    <name evidence="3" type="ORF">HMPREF0045_01074</name>
</gene>
<evidence type="ECO:0000259" key="2">
    <source>
        <dbReference type="Pfam" id="PF03372"/>
    </source>
</evidence>
<dbReference type="InterPro" id="IPR005135">
    <property type="entry name" value="Endo/exonuclease/phosphatase"/>
</dbReference>